<evidence type="ECO:0000313" key="2">
    <source>
        <dbReference type="EMBL" id="TVY00488.1"/>
    </source>
</evidence>
<organism evidence="2 3">
    <name type="scientific">Cohnella terricola</name>
    <dbReference type="NCBI Taxonomy" id="1289167"/>
    <lineage>
        <taxon>Bacteria</taxon>
        <taxon>Bacillati</taxon>
        <taxon>Bacillota</taxon>
        <taxon>Bacilli</taxon>
        <taxon>Bacillales</taxon>
        <taxon>Paenibacillaceae</taxon>
        <taxon>Cohnella</taxon>
    </lineage>
</organism>
<sequence>MAEKRISTRQTLSQRAGGRCKPVNEDDELALEPPGRTDTPRAMFDKLGVSPRYGARVDGNPSRMPVN</sequence>
<dbReference type="Proteomes" id="UP000316330">
    <property type="component" value="Unassembled WGS sequence"/>
</dbReference>
<gene>
    <name evidence="2" type="ORF">FPZ45_10695</name>
</gene>
<name>A0A559JKT8_9BACL</name>
<comment type="caution">
    <text evidence="2">The sequence shown here is derived from an EMBL/GenBank/DDBJ whole genome shotgun (WGS) entry which is preliminary data.</text>
</comment>
<protein>
    <submittedName>
        <fullName evidence="2">Uncharacterized protein</fullName>
    </submittedName>
</protein>
<keyword evidence="3" id="KW-1185">Reference proteome</keyword>
<evidence type="ECO:0000313" key="3">
    <source>
        <dbReference type="Proteomes" id="UP000316330"/>
    </source>
</evidence>
<reference evidence="2 3" key="1">
    <citation type="submission" date="2019-07" db="EMBL/GenBank/DDBJ databases">
        <authorList>
            <person name="Kim J."/>
        </authorList>
    </citation>
    <scope>NUCLEOTIDE SEQUENCE [LARGE SCALE GENOMIC DNA]</scope>
    <source>
        <strain evidence="2 3">G13</strain>
    </source>
</reference>
<dbReference type="EMBL" id="VNJJ01000005">
    <property type="protein sequence ID" value="TVY00488.1"/>
    <property type="molecule type" value="Genomic_DNA"/>
</dbReference>
<evidence type="ECO:0000256" key="1">
    <source>
        <dbReference type="SAM" id="MobiDB-lite"/>
    </source>
</evidence>
<dbReference type="AlphaFoldDB" id="A0A559JKT8"/>
<proteinExistence type="predicted"/>
<feature type="region of interest" description="Disordered" evidence="1">
    <location>
        <begin position="1"/>
        <end position="67"/>
    </location>
</feature>
<accession>A0A559JKT8</accession>